<dbReference type="ESTHER" id="cucme-a0a1s3clz8">
    <property type="family name" value="Triacylglycerol-lipase-OBL1-like"/>
</dbReference>
<reference evidence="5" key="1">
    <citation type="submission" date="2025-08" db="UniProtKB">
        <authorList>
            <consortium name="RefSeq"/>
        </authorList>
    </citation>
    <scope>IDENTIFICATION</scope>
    <source>
        <tissue evidence="5">Stem</tissue>
    </source>
</reference>
<protein>
    <submittedName>
        <fullName evidence="5">Triacylglycerol lipase OBL1 isoform X2</fullName>
    </submittedName>
</protein>
<dbReference type="GO" id="GO:0006629">
    <property type="term" value="P:lipid metabolic process"/>
    <property type="evidence" value="ECO:0007669"/>
    <property type="project" value="InterPro"/>
</dbReference>
<dbReference type="Proteomes" id="UP001652600">
    <property type="component" value="Chromosome 4"/>
</dbReference>
<proteinExistence type="predicted"/>
<dbReference type="SUPFAM" id="SSF53474">
    <property type="entry name" value="alpha/beta-Hydrolases"/>
    <property type="match status" value="1"/>
</dbReference>
<sequence>MATTQLKNGDDFRYLVVRPGKGGIRDVFRCWVWPDGDGGRRFFESSEEGVFDAKVSGSRWIIVVSVLIRKVIAILGKPLEWTGNVVEFTLNLLSMNANLLGLLCNIVRGEVVVPRRGTETFISTVGLLDGRMDLLNEEKLLKGTTDFVSEERGLGLEMGNRYLVDLCVMASKLSYENEKVIQNIVLRYWKMHFVGFYNCWNDDWSTDFDYSWYEIPEVGKIHIGFLEALGLGNRNDTNSFNGHLQAKTSISSIASDVSHGSTSPFGHTKSTISNLDQNIEHFDEVTPEVEQLTAYYTVKLQLRRLLMEHRNAKFVVTGHSLGGALAILFPTVLVLHKEMEIMGRLLGVYTFGQPRVGNKQLGQFMEPYLVNPIPRYFRVVYCNDIVPRLPYDNKAFLFKHFGVCLYYDSLFIEHKVDEEPNKNFLGIRYLIPEYLNALWELLRSLLMGYTHGPEYKEGWFCILVRVIGLAFPGISAHCLTNYIDSVRLGKKSQSL</sequence>
<dbReference type="InterPro" id="IPR044819">
    <property type="entry name" value="OBL-like"/>
</dbReference>
<evidence type="ECO:0000313" key="5">
    <source>
        <dbReference type="RefSeq" id="XP_008463983.2"/>
    </source>
</evidence>
<organism evidence="4 5">
    <name type="scientific">Cucumis melo</name>
    <name type="common">Muskmelon</name>
    <dbReference type="NCBI Taxonomy" id="3656"/>
    <lineage>
        <taxon>Eukaryota</taxon>
        <taxon>Viridiplantae</taxon>
        <taxon>Streptophyta</taxon>
        <taxon>Embryophyta</taxon>
        <taxon>Tracheophyta</taxon>
        <taxon>Spermatophyta</taxon>
        <taxon>Magnoliopsida</taxon>
        <taxon>eudicotyledons</taxon>
        <taxon>Gunneridae</taxon>
        <taxon>Pentapetalae</taxon>
        <taxon>rosids</taxon>
        <taxon>fabids</taxon>
        <taxon>Cucurbitales</taxon>
        <taxon>Cucurbitaceae</taxon>
        <taxon>Benincaseae</taxon>
        <taxon>Cucumis</taxon>
    </lineage>
</organism>
<dbReference type="GeneID" id="103501974"/>
<keyword evidence="4" id="KW-1185">Reference proteome</keyword>
<dbReference type="InterPro" id="IPR002921">
    <property type="entry name" value="Fungal_lipase-type"/>
</dbReference>
<name>A0A1S3CLZ8_CUCME</name>
<evidence type="ECO:0000256" key="1">
    <source>
        <dbReference type="ARBA" id="ARBA00022801"/>
    </source>
</evidence>
<keyword evidence="2" id="KW-0472">Membrane</keyword>
<evidence type="ECO:0000313" key="4">
    <source>
        <dbReference type="Proteomes" id="UP001652600"/>
    </source>
</evidence>
<keyword evidence="2" id="KW-1133">Transmembrane helix</keyword>
<dbReference type="CDD" id="cd00519">
    <property type="entry name" value="Lipase_3"/>
    <property type="match status" value="1"/>
</dbReference>
<keyword evidence="1" id="KW-0378">Hydrolase</keyword>
<dbReference type="RefSeq" id="XP_008463983.2">
    <property type="nucleotide sequence ID" value="XM_008465761.3"/>
</dbReference>
<dbReference type="PANTHER" id="PTHR46086">
    <property type="entry name" value="ALPHA/BETA-HYDROLASES SUPERFAMILY PROTEIN"/>
    <property type="match status" value="1"/>
</dbReference>
<dbReference type="InterPro" id="IPR029058">
    <property type="entry name" value="AB_hydrolase_fold"/>
</dbReference>
<dbReference type="AlphaFoldDB" id="A0A1S3CLZ8"/>
<feature type="transmembrane region" description="Helical" evidence="2">
    <location>
        <begin position="314"/>
        <end position="335"/>
    </location>
</feature>
<evidence type="ECO:0000256" key="2">
    <source>
        <dbReference type="SAM" id="Phobius"/>
    </source>
</evidence>
<evidence type="ECO:0000259" key="3">
    <source>
        <dbReference type="Pfam" id="PF01764"/>
    </source>
</evidence>
<dbReference type="PANTHER" id="PTHR46086:SF3">
    <property type="entry name" value="TRIACYLGLYCEROL LIPASE OBL1"/>
    <property type="match status" value="1"/>
</dbReference>
<gene>
    <name evidence="5" type="primary">LOC103501974</name>
</gene>
<dbReference type="Pfam" id="PF01764">
    <property type="entry name" value="Lipase_3"/>
    <property type="match status" value="1"/>
</dbReference>
<feature type="domain" description="Fungal lipase-type" evidence="3">
    <location>
        <begin position="202"/>
        <end position="392"/>
    </location>
</feature>
<dbReference type="GO" id="GO:0004806">
    <property type="term" value="F:triacylglycerol lipase activity"/>
    <property type="evidence" value="ECO:0007669"/>
    <property type="project" value="InterPro"/>
</dbReference>
<accession>A0A1S3CLZ8</accession>
<dbReference type="Gene3D" id="3.40.50.1820">
    <property type="entry name" value="alpha/beta hydrolase"/>
    <property type="match status" value="1"/>
</dbReference>
<keyword evidence="2" id="KW-0812">Transmembrane</keyword>